<dbReference type="PANTHER" id="PTHR46586">
    <property type="entry name" value="ANKYRIN REPEAT-CONTAINING PROTEIN"/>
    <property type="match status" value="1"/>
</dbReference>
<evidence type="ECO:0008006" key="3">
    <source>
        <dbReference type="Google" id="ProtNLM"/>
    </source>
</evidence>
<dbReference type="InterPro" id="IPR036770">
    <property type="entry name" value="Ankyrin_rpt-contain_sf"/>
</dbReference>
<reference evidence="1 2" key="1">
    <citation type="submission" date="2024-09" db="EMBL/GenBank/DDBJ databases">
        <title>Genome sequencing and assembly of Phytophthora oleae, isolate VK10A, causative agent of rot of olive drupes.</title>
        <authorList>
            <person name="Conti Taguali S."/>
            <person name="Riolo M."/>
            <person name="La Spada F."/>
            <person name="Cacciola S.O."/>
            <person name="Dionisio G."/>
        </authorList>
    </citation>
    <scope>NUCLEOTIDE SEQUENCE [LARGE SCALE GENOMIC DNA]</scope>
    <source>
        <strain evidence="1 2">VK10A</strain>
    </source>
</reference>
<dbReference type="InterPro" id="IPR052050">
    <property type="entry name" value="SecEffector_AnkRepeat"/>
</dbReference>
<sequence>MLPPLVAAAVVFRSRPAFEGLPHVVDAVSVFLDSSVDLSLFVACKTGSVRLLDRIWNSSEVFVDGSSDPGTKWTLRRFLRTDTHYQQYLFVKCLEYAVPRQDLDVIKWFSSKFQGFTVTFEVVARACKAGEMAILKFFYENDSRFLEARGEIGRGHPTEWGGLSMSAAVLSHRSDIAWWLHRHVPDADYNWGSALGSALMMGDIIVAEWLEEQGVHLPGVTSGAVRSVVARGRLDVLQWLEEQGQLHSAIRLLGKAAERGHMDIVQWVINHTMESHSDDQHSIRVVGPAALSIHAAATNGHLEIAKYLRQFVVEQSQDEPPVLFPVERTENHERIRSPEFEKVTGMTMALAVKNGFLDVVKWLYEEYGDDPSMNVFELLGFSTVMDTAAEHGHFDVLKYLHELQRAGETRLFFTKNAMDKAAGNGHLSIVQWLHNNRSEGCSTAAMDEAAAHGHLEVVKWLHHYRAEGCTQTAMDKAAMYGHLNVVEWLHANRSEGCTTRAMDEAAMTGHLDMVKWLHANRSEGCTQYAMDEAAVHGCLHVVKWLHSNRTEGCSVRAMSEAAENGHLNVVQWLYANRSEGCTSEAMDYAAVFNYFEVVLFLHYQCHVDCSEEAVLETRENNHPEMLAWVLEHYPALRDLE</sequence>
<dbReference type="Pfam" id="PF13637">
    <property type="entry name" value="Ank_4"/>
    <property type="match status" value="2"/>
</dbReference>
<dbReference type="SUPFAM" id="SSF48403">
    <property type="entry name" value="Ankyrin repeat"/>
    <property type="match status" value="2"/>
</dbReference>
<dbReference type="Proteomes" id="UP001632037">
    <property type="component" value="Unassembled WGS sequence"/>
</dbReference>
<gene>
    <name evidence="1" type="ORF">V7S43_010067</name>
</gene>
<proteinExistence type="predicted"/>
<name>A0ABD3FF11_9STRA</name>
<organism evidence="1 2">
    <name type="scientific">Phytophthora oleae</name>
    <dbReference type="NCBI Taxonomy" id="2107226"/>
    <lineage>
        <taxon>Eukaryota</taxon>
        <taxon>Sar</taxon>
        <taxon>Stramenopiles</taxon>
        <taxon>Oomycota</taxon>
        <taxon>Peronosporomycetes</taxon>
        <taxon>Peronosporales</taxon>
        <taxon>Peronosporaceae</taxon>
        <taxon>Phytophthora</taxon>
    </lineage>
</organism>
<keyword evidence="2" id="KW-1185">Reference proteome</keyword>
<evidence type="ECO:0000313" key="2">
    <source>
        <dbReference type="Proteomes" id="UP001632037"/>
    </source>
</evidence>
<comment type="caution">
    <text evidence="1">The sequence shown here is derived from an EMBL/GenBank/DDBJ whole genome shotgun (WGS) entry which is preliminary data.</text>
</comment>
<protein>
    <recommendedName>
        <fullName evidence="3">Ankyrin repeat-containing domain</fullName>
    </recommendedName>
</protein>
<dbReference type="PANTHER" id="PTHR46586:SF3">
    <property type="entry name" value="ANKYRIN REPEAT-CONTAINING PROTEIN"/>
    <property type="match status" value="1"/>
</dbReference>
<dbReference type="InterPro" id="IPR002110">
    <property type="entry name" value="Ankyrin_rpt"/>
</dbReference>
<dbReference type="EMBL" id="JBIMZQ010000022">
    <property type="protein sequence ID" value="KAL3664889.1"/>
    <property type="molecule type" value="Genomic_DNA"/>
</dbReference>
<accession>A0ABD3FF11</accession>
<evidence type="ECO:0000313" key="1">
    <source>
        <dbReference type="EMBL" id="KAL3664889.1"/>
    </source>
</evidence>
<dbReference type="AlphaFoldDB" id="A0ABD3FF11"/>
<dbReference type="Gene3D" id="1.25.40.20">
    <property type="entry name" value="Ankyrin repeat-containing domain"/>
    <property type="match status" value="4"/>
</dbReference>
<dbReference type="Pfam" id="PF12796">
    <property type="entry name" value="Ank_2"/>
    <property type="match status" value="1"/>
</dbReference>